<dbReference type="InterPro" id="IPR008258">
    <property type="entry name" value="Transglycosylase_SLT_dom_1"/>
</dbReference>
<dbReference type="Pfam" id="PF01464">
    <property type="entry name" value="SLT"/>
    <property type="match status" value="1"/>
</dbReference>
<proteinExistence type="inferred from homology"/>
<comment type="similarity">
    <text evidence="2">Belongs to the transglycosylase Slt family.</text>
</comment>
<evidence type="ECO:0000256" key="2">
    <source>
        <dbReference type="ARBA" id="ARBA00007734"/>
    </source>
</evidence>
<dbReference type="CDD" id="cd01009">
    <property type="entry name" value="PBP2_YfhD_N"/>
    <property type="match status" value="1"/>
</dbReference>
<dbReference type="RefSeq" id="WP_169202819.1">
    <property type="nucleotide sequence ID" value="NZ_CP059467.1"/>
</dbReference>
<keyword evidence="7" id="KW-1185">Reference proteome</keyword>
<keyword evidence="4" id="KW-0998">Cell outer membrane</keyword>
<evidence type="ECO:0000256" key="4">
    <source>
        <dbReference type="ARBA" id="ARBA00023237"/>
    </source>
</evidence>
<dbReference type="InterPro" id="IPR023346">
    <property type="entry name" value="Lysozyme-like_dom_sf"/>
</dbReference>
<dbReference type="Proteomes" id="UP000633943">
    <property type="component" value="Unassembled WGS sequence"/>
</dbReference>
<comment type="subcellular location">
    <subcellularLocation>
        <location evidence="1">Cell outer membrane</location>
        <topology evidence="1">Peripheral membrane protein</topology>
    </subcellularLocation>
</comment>
<evidence type="ECO:0000313" key="6">
    <source>
        <dbReference type="EMBL" id="NMG16195.1"/>
    </source>
</evidence>
<sequence>MLAQNPGSPPGSAFLPVLLFFIALFGLSGCTPDAAPRRVGDYRMAGELRVATRLDAISYRQEAQGETSGFEHDLLQKLGQRLGVPVRFVVYPDAPRALDAVLNGEVHLAAAGITRNERFPLRWSAPLREVDYVLVGRSDDREIDGEDDLAGRTISMRRGSAPVEALDRIRKRVPGLNLHFPARLGDQALLEQLGQGKLDLIATDRVHFALAAQTNPIFVIAYNLPARSEIAWALPIDAGSLAAEVDAFLAGARESALLARIADRYFGHIRRLDDQDVAVFLGHMRTRLPAYRQHFHDAQARTGVDWRFLAALAYQESRWDPLATSRTGVRGMMMLTSETADRLGVGDRLDARESILGGARYFSMLRDQLPGGIAEPDRSWIAVAAYNLGMGHMNGARAIARGMGRHDTTWWDMKAVLPLLSRPEYAARLKSGPARGGEAVIMTENIRNFHGILARLEPPYTPPLQPPGLKLGRAGD</sequence>
<keyword evidence="6" id="KW-0456">Lyase</keyword>
<accession>A0ABX1NVZ8</accession>
<reference evidence="6 7" key="1">
    <citation type="submission" date="2019-12" db="EMBL/GenBank/DDBJ databases">
        <title>Comparative genomics gives insights into the taxonomy of the Azoarcus-Aromatoleum group and reveals separate origins of nif in the plant-associated Azoarcus and non-plant-associated Aromatoleum sub-groups.</title>
        <authorList>
            <person name="Lafos M."/>
            <person name="Maluk M."/>
            <person name="Batista M."/>
            <person name="Junghare M."/>
            <person name="Carmona M."/>
            <person name="Faoro H."/>
            <person name="Cruz L.M."/>
            <person name="Battistoni F."/>
            <person name="De Souza E."/>
            <person name="Pedrosa F."/>
            <person name="Chen W.-M."/>
            <person name="Poole P.S."/>
            <person name="Dixon R.A."/>
            <person name="James E.K."/>
        </authorList>
    </citation>
    <scope>NUCLEOTIDE SEQUENCE [LARGE SCALE GENOMIC DNA]</scope>
    <source>
        <strain evidence="6 7">PbN1</strain>
    </source>
</reference>
<name>A0ABX1NVZ8_9RHOO</name>
<evidence type="ECO:0000259" key="5">
    <source>
        <dbReference type="SMART" id="SM00062"/>
    </source>
</evidence>
<gene>
    <name evidence="6" type="primary">mltF</name>
    <name evidence="6" type="ORF">GPA24_11695</name>
</gene>
<dbReference type="Gene3D" id="1.10.530.10">
    <property type="match status" value="1"/>
</dbReference>
<feature type="domain" description="Solute-binding protein family 3/N-terminal" evidence="5">
    <location>
        <begin position="47"/>
        <end position="269"/>
    </location>
</feature>
<protein>
    <submittedName>
        <fullName evidence="6">Membrane-bound lytic murein transglycosylase MltF</fullName>
        <ecNumber evidence="6">4.2.2.-</ecNumber>
    </submittedName>
</protein>
<organism evidence="6 7">
    <name type="scientific">Aromatoleum bremense</name>
    <dbReference type="NCBI Taxonomy" id="76115"/>
    <lineage>
        <taxon>Bacteria</taxon>
        <taxon>Pseudomonadati</taxon>
        <taxon>Pseudomonadota</taxon>
        <taxon>Betaproteobacteria</taxon>
        <taxon>Rhodocyclales</taxon>
        <taxon>Rhodocyclaceae</taxon>
        <taxon>Aromatoleum</taxon>
    </lineage>
</organism>
<dbReference type="InterPro" id="IPR001638">
    <property type="entry name" value="Solute-binding_3/MltF_N"/>
</dbReference>
<dbReference type="SUPFAM" id="SSF53850">
    <property type="entry name" value="Periplasmic binding protein-like II"/>
    <property type="match status" value="1"/>
</dbReference>
<dbReference type="PANTHER" id="PTHR35936">
    <property type="entry name" value="MEMBRANE-BOUND LYTIC MUREIN TRANSGLYCOSYLASE F"/>
    <property type="match status" value="1"/>
</dbReference>
<dbReference type="PROSITE" id="PS00922">
    <property type="entry name" value="TRANSGLYCOSYLASE"/>
    <property type="match status" value="1"/>
</dbReference>
<dbReference type="EC" id="4.2.2.-" evidence="6"/>
<dbReference type="EMBL" id="WTVP01000030">
    <property type="protein sequence ID" value="NMG16195.1"/>
    <property type="molecule type" value="Genomic_DNA"/>
</dbReference>
<evidence type="ECO:0000313" key="7">
    <source>
        <dbReference type="Proteomes" id="UP000633943"/>
    </source>
</evidence>
<evidence type="ECO:0000256" key="3">
    <source>
        <dbReference type="ARBA" id="ARBA00022729"/>
    </source>
</evidence>
<comment type="caution">
    <text evidence="6">The sequence shown here is derived from an EMBL/GenBank/DDBJ whole genome shotgun (WGS) entry which is preliminary data.</text>
</comment>
<dbReference type="GO" id="GO:0016829">
    <property type="term" value="F:lyase activity"/>
    <property type="evidence" value="ECO:0007669"/>
    <property type="project" value="UniProtKB-KW"/>
</dbReference>
<dbReference type="InterPro" id="IPR000189">
    <property type="entry name" value="Transglyc_AS"/>
</dbReference>
<dbReference type="SUPFAM" id="SSF53955">
    <property type="entry name" value="Lysozyme-like"/>
    <property type="match status" value="1"/>
</dbReference>
<dbReference type="PANTHER" id="PTHR35936:SF32">
    <property type="entry name" value="MEMBRANE-BOUND LYTIC MUREIN TRANSGLYCOSYLASE F"/>
    <property type="match status" value="1"/>
</dbReference>
<dbReference type="Pfam" id="PF00497">
    <property type="entry name" value="SBP_bac_3"/>
    <property type="match status" value="1"/>
</dbReference>
<dbReference type="Gene3D" id="3.40.190.10">
    <property type="entry name" value="Periplasmic binding protein-like II"/>
    <property type="match status" value="2"/>
</dbReference>
<keyword evidence="4" id="KW-0472">Membrane</keyword>
<dbReference type="CDD" id="cd13403">
    <property type="entry name" value="MLTF-like"/>
    <property type="match status" value="1"/>
</dbReference>
<evidence type="ECO:0000256" key="1">
    <source>
        <dbReference type="ARBA" id="ARBA00004339"/>
    </source>
</evidence>
<dbReference type="SMART" id="SM00062">
    <property type="entry name" value="PBPb"/>
    <property type="match status" value="1"/>
</dbReference>
<dbReference type="NCBIfam" id="NF008112">
    <property type="entry name" value="PRK10859.1"/>
    <property type="match status" value="1"/>
</dbReference>
<keyword evidence="3" id="KW-0732">Signal</keyword>